<dbReference type="SMART" id="SM00954">
    <property type="entry name" value="RelA_SpoT"/>
    <property type="match status" value="1"/>
</dbReference>
<evidence type="ECO:0000313" key="4">
    <source>
        <dbReference type="Proteomes" id="UP001185737"/>
    </source>
</evidence>
<feature type="compositionally biased region" description="Acidic residues" evidence="1">
    <location>
        <begin position="479"/>
        <end position="489"/>
    </location>
</feature>
<feature type="compositionally biased region" description="Basic and acidic residues" evidence="1">
    <location>
        <begin position="71"/>
        <end position="82"/>
    </location>
</feature>
<dbReference type="Gene3D" id="3.30.460.10">
    <property type="entry name" value="Beta Polymerase, domain 2"/>
    <property type="match status" value="1"/>
</dbReference>
<evidence type="ECO:0000259" key="2">
    <source>
        <dbReference type="SMART" id="SM00954"/>
    </source>
</evidence>
<dbReference type="CDD" id="cd05399">
    <property type="entry name" value="NT_Rel-Spo_like"/>
    <property type="match status" value="1"/>
</dbReference>
<feature type="compositionally biased region" description="Basic and acidic residues" evidence="1">
    <location>
        <begin position="249"/>
        <end position="260"/>
    </location>
</feature>
<evidence type="ECO:0000313" key="3">
    <source>
        <dbReference type="EMBL" id="MDV6281506.1"/>
    </source>
</evidence>
<feature type="region of interest" description="Disordered" evidence="1">
    <location>
        <begin position="479"/>
        <end position="511"/>
    </location>
</feature>
<protein>
    <recommendedName>
        <fullName evidence="2">RelA/SpoT domain-containing protein</fullName>
    </recommendedName>
</protein>
<dbReference type="EMBL" id="JAWLKA010000006">
    <property type="protein sequence ID" value="MDV6281506.1"/>
    <property type="molecule type" value="Genomic_DNA"/>
</dbReference>
<reference evidence="3 4" key="1">
    <citation type="submission" date="2023-10" db="EMBL/GenBank/DDBJ databases">
        <title>Development of a sustainable strategy for remediation of hydrocarbon-contaminated territories based on the waste exchange concept.</title>
        <authorList>
            <person name="Krivoruchko A."/>
        </authorList>
    </citation>
    <scope>NUCLEOTIDE SEQUENCE [LARGE SCALE GENOMIC DNA]</scope>
    <source>
        <strain evidence="3 4">IEGM 60</strain>
    </source>
</reference>
<feature type="compositionally biased region" description="Acidic residues" evidence="1">
    <location>
        <begin position="233"/>
        <end position="248"/>
    </location>
</feature>
<name>A0ABU4CD87_RHOJO</name>
<accession>A0ABU4CD87</accession>
<organism evidence="3 4">
    <name type="scientific">Rhodococcus jostii</name>
    <dbReference type="NCBI Taxonomy" id="132919"/>
    <lineage>
        <taxon>Bacteria</taxon>
        <taxon>Bacillati</taxon>
        <taxon>Actinomycetota</taxon>
        <taxon>Actinomycetes</taxon>
        <taxon>Mycobacteriales</taxon>
        <taxon>Nocardiaceae</taxon>
        <taxon>Rhodococcus</taxon>
    </lineage>
</organism>
<dbReference type="Proteomes" id="UP001185737">
    <property type="component" value="Unassembled WGS sequence"/>
</dbReference>
<dbReference type="PANTHER" id="PTHR41773">
    <property type="entry name" value="GTP PYROPHOSPHATASE-RELATED"/>
    <property type="match status" value="1"/>
</dbReference>
<sequence>MTGSTTHGVFEDPSDPTRVQVPNHLWRYAHDHSQLADAADELKRFLGDLAVEASIPVHTIESRAKTLRSYQEKADKKADDGTPKYPDPSSGIQDCVAARVILYTSRARDDFASVLESRTTVGARENPGDRKHNGYDSEHLTITAISGDDVSARHPALSKFLKAYNGLEIQLRSVAAHAWAEYEHDIRYKSGAYDSLQPRDKGQVDQWFVEAGGLRRFMDELFDRIQDVLQPQDGDDAPAVDPADLDNDDGSRTDDNDSHGELALSPAELQTLIKERFPGNDVGDGAAIKELIDHLAAMGVTTVGPIAASLKDIDSDQALSLMDYPRTPTGVRRLDDELLAAFGMRYVDSATTDDRKQLLDLRYRRVRGKFAIYSIHDGETAGRAVPAARAVRDLAKMVAERFGLTRACVDDIVALTSTELLPSARPTEVETTAGTLKIATNLNRSMAEDAIQSLINRSVGSGWSIIRAGDVLVEAPDAEVAEGEIDTNPETDTNGPVVEDDPTPAGPEDAP</sequence>
<dbReference type="PANTHER" id="PTHR41773:SF1">
    <property type="entry name" value="RELA_SPOT DOMAIN-CONTAINING PROTEIN"/>
    <property type="match status" value="1"/>
</dbReference>
<gene>
    <name evidence="3" type="ORF">R3Q59_13385</name>
</gene>
<dbReference type="RefSeq" id="WP_317568538.1">
    <property type="nucleotide sequence ID" value="NZ_JAWLKA010000006.1"/>
</dbReference>
<dbReference type="InterPro" id="IPR043519">
    <property type="entry name" value="NT_sf"/>
</dbReference>
<proteinExistence type="predicted"/>
<dbReference type="InterPro" id="IPR007685">
    <property type="entry name" value="RelA_SpoT"/>
</dbReference>
<dbReference type="Pfam" id="PF04607">
    <property type="entry name" value="RelA_SpoT"/>
    <property type="match status" value="1"/>
</dbReference>
<feature type="region of interest" description="Disordered" evidence="1">
    <location>
        <begin position="231"/>
        <end position="261"/>
    </location>
</feature>
<comment type="caution">
    <text evidence="3">The sequence shown here is derived from an EMBL/GenBank/DDBJ whole genome shotgun (WGS) entry which is preliminary data.</text>
</comment>
<dbReference type="SUPFAM" id="SSF81301">
    <property type="entry name" value="Nucleotidyltransferase"/>
    <property type="match status" value="1"/>
</dbReference>
<evidence type="ECO:0000256" key="1">
    <source>
        <dbReference type="SAM" id="MobiDB-lite"/>
    </source>
</evidence>
<feature type="domain" description="RelA/SpoT" evidence="2">
    <location>
        <begin position="62"/>
        <end position="194"/>
    </location>
</feature>
<keyword evidence="4" id="KW-1185">Reference proteome</keyword>
<feature type="region of interest" description="Disordered" evidence="1">
    <location>
        <begin position="71"/>
        <end position="90"/>
    </location>
</feature>